<evidence type="ECO:0000256" key="2">
    <source>
        <dbReference type="ARBA" id="ARBA00022692"/>
    </source>
</evidence>
<feature type="binding site" evidence="5">
    <location>
        <position position="66"/>
    </location>
    <ligand>
        <name>Zn(2+)</name>
        <dbReference type="ChEBI" id="CHEBI:29105"/>
    </ligand>
</feature>
<sequence length="222" mass="23287">MAGPVLSAQAAEKPKLRGVLHQFAATGALGAGLVLVSMAPTDRAATAAAVFAVSLVVLFAVSATYHRVNWSTRGRTWMRRMDHASIFILIAGTYTPVALLGISGAAGNRLLLLIWAGALAGVLQSLFWIQAPKVVTAALAVAVGWTLVPYFDEARQALTGSNLTLILAGGVAYTAGALAYALKRPNLRPGVFGYHEMFHALTLVGAALHFTVVLRLVRAATL</sequence>
<feature type="binding site" evidence="5">
    <location>
        <position position="195"/>
    </location>
    <ligand>
        <name>Zn(2+)</name>
        <dbReference type="ChEBI" id="CHEBI:29105"/>
    </ligand>
</feature>
<accession>A0AAE6G4I1</accession>
<organism evidence="7 8">
    <name type="scientific">Myxococcus xanthus</name>
    <dbReference type="NCBI Taxonomy" id="34"/>
    <lineage>
        <taxon>Bacteria</taxon>
        <taxon>Pseudomonadati</taxon>
        <taxon>Myxococcota</taxon>
        <taxon>Myxococcia</taxon>
        <taxon>Myxococcales</taxon>
        <taxon>Cystobacterineae</taxon>
        <taxon>Myxococcaceae</taxon>
        <taxon>Myxococcus</taxon>
    </lineage>
</organism>
<feature type="transmembrane region" description="Helical" evidence="6">
    <location>
        <begin position="20"/>
        <end position="38"/>
    </location>
</feature>
<dbReference type="AlphaFoldDB" id="A0AAE6G4I1"/>
<feature type="transmembrane region" description="Helical" evidence="6">
    <location>
        <begin position="134"/>
        <end position="151"/>
    </location>
</feature>
<comment type="subcellular location">
    <subcellularLocation>
        <location evidence="1">Membrane</location>
        <topology evidence="1">Multi-pass membrane protein</topology>
    </subcellularLocation>
</comment>
<dbReference type="EMBL" id="CP017174">
    <property type="protein sequence ID" value="QDE70454.1"/>
    <property type="molecule type" value="Genomic_DNA"/>
</dbReference>
<keyword evidence="4 6" id="KW-0472">Membrane</keyword>
<dbReference type="GO" id="GO:0046872">
    <property type="term" value="F:metal ion binding"/>
    <property type="evidence" value="ECO:0007669"/>
    <property type="project" value="UniProtKB-KW"/>
</dbReference>
<feature type="transmembrane region" description="Helical" evidence="6">
    <location>
        <begin position="163"/>
        <end position="182"/>
    </location>
</feature>
<dbReference type="PANTHER" id="PTHR20855">
    <property type="entry name" value="ADIPOR/PROGESTIN RECEPTOR-RELATED"/>
    <property type="match status" value="1"/>
</dbReference>
<dbReference type="GO" id="GO:0016020">
    <property type="term" value="C:membrane"/>
    <property type="evidence" value="ECO:0007669"/>
    <property type="project" value="UniProtKB-SubCell"/>
</dbReference>
<dbReference type="PANTHER" id="PTHR20855:SF3">
    <property type="entry name" value="LD03007P"/>
    <property type="match status" value="1"/>
</dbReference>
<keyword evidence="3 6" id="KW-1133">Transmembrane helix</keyword>
<feature type="transmembrane region" description="Helical" evidence="6">
    <location>
        <begin position="45"/>
        <end position="65"/>
    </location>
</feature>
<feature type="binding site" evidence="5">
    <location>
        <position position="199"/>
    </location>
    <ligand>
        <name>Zn(2+)</name>
        <dbReference type="ChEBI" id="CHEBI:29105"/>
    </ligand>
</feature>
<evidence type="ECO:0000256" key="4">
    <source>
        <dbReference type="ARBA" id="ARBA00023136"/>
    </source>
</evidence>
<proteinExistence type="predicted"/>
<feature type="transmembrane region" description="Helical" evidence="6">
    <location>
        <begin position="85"/>
        <end position="103"/>
    </location>
</feature>
<gene>
    <name evidence="7" type="ORF">BHS09_27755</name>
</gene>
<evidence type="ECO:0000313" key="8">
    <source>
        <dbReference type="Proteomes" id="UP000320179"/>
    </source>
</evidence>
<evidence type="ECO:0000313" key="7">
    <source>
        <dbReference type="EMBL" id="QDE70454.1"/>
    </source>
</evidence>
<reference evidence="7 8" key="1">
    <citation type="journal article" date="2019" name="Science">
        <title>Social genes are selection hotspots in kin groups of a soil microbe.</title>
        <authorList>
            <person name="Wielgoss S."/>
            <person name="Wolfensberger R."/>
            <person name="Sun L."/>
            <person name="Fiegna F."/>
            <person name="Velicer G.J."/>
        </authorList>
    </citation>
    <scope>NUCLEOTIDE SEQUENCE [LARGE SCALE GENOMIC DNA]</scope>
    <source>
        <strain evidence="7 8">MC3.5.9c15</strain>
    </source>
</reference>
<name>A0AAE6G4I1_MYXXA</name>
<evidence type="ECO:0000256" key="1">
    <source>
        <dbReference type="ARBA" id="ARBA00004141"/>
    </source>
</evidence>
<keyword evidence="5" id="KW-0862">Zinc</keyword>
<evidence type="ECO:0000256" key="5">
    <source>
        <dbReference type="PIRSR" id="PIRSR604254-1"/>
    </source>
</evidence>
<keyword evidence="2 6" id="KW-0812">Transmembrane</keyword>
<dbReference type="Pfam" id="PF03006">
    <property type="entry name" value="HlyIII"/>
    <property type="match status" value="1"/>
</dbReference>
<evidence type="ECO:0000256" key="6">
    <source>
        <dbReference type="SAM" id="Phobius"/>
    </source>
</evidence>
<dbReference type="InterPro" id="IPR004254">
    <property type="entry name" value="AdipoR/HlyIII-related"/>
</dbReference>
<evidence type="ECO:0000256" key="3">
    <source>
        <dbReference type="ARBA" id="ARBA00022989"/>
    </source>
</evidence>
<protein>
    <submittedName>
        <fullName evidence="7">Hemolysin III</fullName>
    </submittedName>
</protein>
<dbReference type="Proteomes" id="UP000320179">
    <property type="component" value="Chromosome"/>
</dbReference>
<keyword evidence="5" id="KW-0479">Metal-binding</keyword>
<feature type="transmembrane region" description="Helical" evidence="6">
    <location>
        <begin position="197"/>
        <end position="217"/>
    </location>
</feature>